<protein>
    <submittedName>
        <fullName evidence="1">Uncharacterized protein</fullName>
    </submittedName>
</protein>
<keyword evidence="2" id="KW-1185">Reference proteome</keyword>
<sequence>MKLSGRNDRNIGKIIAFIDEKKVEVNIPEEDYYLVLTPIESTEKAFATGMIVLDRNSREIERIHVN</sequence>
<dbReference type="PATRIC" id="fig|1131935.3.peg.2880"/>
<organism evidence="1 2">
    <name type="scientific">Paenibacillus dendritiformis C454</name>
    <dbReference type="NCBI Taxonomy" id="1131935"/>
    <lineage>
        <taxon>Bacteria</taxon>
        <taxon>Bacillati</taxon>
        <taxon>Bacillota</taxon>
        <taxon>Bacilli</taxon>
        <taxon>Bacillales</taxon>
        <taxon>Paenibacillaceae</taxon>
        <taxon>Paenibacillus</taxon>
    </lineage>
</organism>
<dbReference type="EMBL" id="AHKH01000032">
    <property type="protein sequence ID" value="EHQ61687.1"/>
    <property type="molecule type" value="Genomic_DNA"/>
</dbReference>
<proteinExistence type="predicted"/>
<dbReference type="OrthoDB" id="2678556at2"/>
<comment type="caution">
    <text evidence="1">The sequence shown here is derived from an EMBL/GenBank/DDBJ whole genome shotgun (WGS) entry which is preliminary data.</text>
</comment>
<evidence type="ECO:0000313" key="2">
    <source>
        <dbReference type="Proteomes" id="UP000003900"/>
    </source>
</evidence>
<dbReference type="STRING" id="1131935.PDENDC454_13927"/>
<gene>
    <name evidence="1" type="ORF">PDENDC454_13927</name>
</gene>
<dbReference type="AlphaFoldDB" id="H3SGY0"/>
<name>H3SGY0_9BACL</name>
<dbReference type="RefSeq" id="WP_006677284.1">
    <property type="nucleotide sequence ID" value="NZ_AHKH01000032.1"/>
</dbReference>
<reference evidence="1 2" key="1">
    <citation type="journal article" date="2012" name="J. Bacteriol.">
        <title>Genome Sequence of the Pattern-Forming Social Bacterium Paenibacillus dendritiformis C454 Chiral Morphotype.</title>
        <authorList>
            <person name="Sirota-Madi A."/>
            <person name="Olender T."/>
            <person name="Helman Y."/>
            <person name="Brainis I."/>
            <person name="Finkelshtein A."/>
            <person name="Roth D."/>
            <person name="Hagai E."/>
            <person name="Leshkowitz D."/>
            <person name="Brodsky L."/>
            <person name="Galatenko V."/>
            <person name="Nikolaev V."/>
            <person name="Gutnick D.L."/>
            <person name="Lancet D."/>
            <person name="Ben-Jacob E."/>
        </authorList>
    </citation>
    <scope>NUCLEOTIDE SEQUENCE [LARGE SCALE GENOMIC DNA]</scope>
    <source>
        <strain evidence="1 2">C454</strain>
    </source>
</reference>
<dbReference type="Proteomes" id="UP000003900">
    <property type="component" value="Unassembled WGS sequence"/>
</dbReference>
<evidence type="ECO:0000313" key="1">
    <source>
        <dbReference type="EMBL" id="EHQ61687.1"/>
    </source>
</evidence>
<accession>H3SGY0</accession>